<evidence type="ECO:0000313" key="3">
    <source>
        <dbReference type="EMBL" id="GCC39117.1"/>
    </source>
</evidence>
<evidence type="ECO:0000256" key="1">
    <source>
        <dbReference type="ARBA" id="ARBA00012636"/>
    </source>
</evidence>
<gene>
    <name evidence="3" type="ORF">chiPu_0023191</name>
</gene>
<dbReference type="InterPro" id="IPR046363">
    <property type="entry name" value="MS_N_TIM-barrel_dom"/>
</dbReference>
<evidence type="ECO:0000259" key="2">
    <source>
        <dbReference type="Pfam" id="PF01274"/>
    </source>
</evidence>
<dbReference type="InterPro" id="IPR001465">
    <property type="entry name" value="Malate_synthase_TIM"/>
</dbReference>
<dbReference type="AlphaFoldDB" id="A0A401T930"/>
<dbReference type="OrthoDB" id="4078635at2759"/>
<sequence>MVEHNMLVNGREVPGPLFDFGLLMYHNGRILFENECGPFFYLSK</sequence>
<organism evidence="3 4">
    <name type="scientific">Chiloscyllium punctatum</name>
    <name type="common">Brownbanded bambooshark</name>
    <name type="synonym">Hemiscyllium punctatum</name>
    <dbReference type="NCBI Taxonomy" id="137246"/>
    <lineage>
        <taxon>Eukaryota</taxon>
        <taxon>Metazoa</taxon>
        <taxon>Chordata</taxon>
        <taxon>Craniata</taxon>
        <taxon>Vertebrata</taxon>
        <taxon>Chondrichthyes</taxon>
        <taxon>Elasmobranchii</taxon>
        <taxon>Galeomorphii</taxon>
        <taxon>Galeoidea</taxon>
        <taxon>Orectolobiformes</taxon>
        <taxon>Hemiscylliidae</taxon>
        <taxon>Chiloscyllium</taxon>
    </lineage>
</organism>
<protein>
    <recommendedName>
        <fullName evidence="1">malate synthase</fullName>
        <ecNumber evidence="1">2.3.3.9</ecNumber>
    </recommendedName>
</protein>
<dbReference type="Gene3D" id="3.20.20.360">
    <property type="entry name" value="Malate synthase, domain 3"/>
    <property type="match status" value="1"/>
</dbReference>
<dbReference type="STRING" id="137246.A0A401T930"/>
<dbReference type="EMBL" id="BEZZ01016973">
    <property type="protein sequence ID" value="GCC39117.1"/>
    <property type="molecule type" value="Genomic_DNA"/>
</dbReference>
<dbReference type="Proteomes" id="UP000287033">
    <property type="component" value="Unassembled WGS sequence"/>
</dbReference>
<dbReference type="PANTHER" id="PTHR42902">
    <property type="entry name" value="MALATE SYNTHASE"/>
    <property type="match status" value="1"/>
</dbReference>
<dbReference type="GO" id="GO:0006097">
    <property type="term" value="P:glyoxylate cycle"/>
    <property type="evidence" value="ECO:0007669"/>
    <property type="project" value="InterPro"/>
</dbReference>
<name>A0A401T930_CHIPU</name>
<comment type="caution">
    <text evidence="3">The sequence shown here is derived from an EMBL/GenBank/DDBJ whole genome shotgun (WGS) entry which is preliminary data.</text>
</comment>
<dbReference type="EC" id="2.3.3.9" evidence="1"/>
<dbReference type="GO" id="GO:0005737">
    <property type="term" value="C:cytoplasm"/>
    <property type="evidence" value="ECO:0007669"/>
    <property type="project" value="TreeGrafter"/>
</dbReference>
<dbReference type="InterPro" id="IPR006252">
    <property type="entry name" value="Malate_synthA"/>
</dbReference>
<proteinExistence type="predicted"/>
<feature type="non-terminal residue" evidence="3">
    <location>
        <position position="44"/>
    </location>
</feature>
<keyword evidence="4" id="KW-1185">Reference proteome</keyword>
<evidence type="ECO:0000313" key="4">
    <source>
        <dbReference type="Proteomes" id="UP000287033"/>
    </source>
</evidence>
<accession>A0A401T930</accession>
<dbReference type="PANTHER" id="PTHR42902:SF2">
    <property type="entry name" value="MALATE SYNTHASE"/>
    <property type="match status" value="1"/>
</dbReference>
<dbReference type="GO" id="GO:0004474">
    <property type="term" value="F:malate synthase activity"/>
    <property type="evidence" value="ECO:0007669"/>
    <property type="project" value="UniProtKB-EC"/>
</dbReference>
<feature type="domain" description="Malate synthase TIM barrel" evidence="2">
    <location>
        <begin position="1"/>
        <end position="44"/>
    </location>
</feature>
<dbReference type="InterPro" id="IPR011076">
    <property type="entry name" value="Malate_synth_sf"/>
</dbReference>
<dbReference type="Pfam" id="PF01274">
    <property type="entry name" value="MS_TIM-barrel"/>
    <property type="match status" value="1"/>
</dbReference>
<dbReference type="SUPFAM" id="SSF51645">
    <property type="entry name" value="Malate synthase G"/>
    <property type="match status" value="1"/>
</dbReference>
<reference evidence="3 4" key="1">
    <citation type="journal article" date="2018" name="Nat. Ecol. Evol.">
        <title>Shark genomes provide insights into elasmobranch evolution and the origin of vertebrates.</title>
        <authorList>
            <person name="Hara Y"/>
            <person name="Yamaguchi K"/>
            <person name="Onimaru K"/>
            <person name="Kadota M"/>
            <person name="Koyanagi M"/>
            <person name="Keeley SD"/>
            <person name="Tatsumi K"/>
            <person name="Tanaka K"/>
            <person name="Motone F"/>
            <person name="Kageyama Y"/>
            <person name="Nozu R"/>
            <person name="Adachi N"/>
            <person name="Nishimura O"/>
            <person name="Nakagawa R"/>
            <person name="Tanegashima C"/>
            <person name="Kiyatake I"/>
            <person name="Matsumoto R"/>
            <person name="Murakumo K"/>
            <person name="Nishida K"/>
            <person name="Terakita A"/>
            <person name="Kuratani S"/>
            <person name="Sato K"/>
            <person name="Hyodo S Kuraku.S."/>
        </authorList>
    </citation>
    <scope>NUCLEOTIDE SEQUENCE [LARGE SCALE GENOMIC DNA]</scope>
</reference>